<dbReference type="Proteomes" id="UP001317870">
    <property type="component" value="Chromosome"/>
</dbReference>
<protein>
    <recommendedName>
        <fullName evidence="3">Tetratricopeptide repeat protein</fullName>
    </recommendedName>
</protein>
<gene>
    <name evidence="1" type="ORF">IFM12276_15720</name>
</gene>
<accession>A0ABN6U055</accession>
<dbReference type="EMBL" id="AP026978">
    <property type="protein sequence ID" value="BDT98543.1"/>
    <property type="molecule type" value="Genomic_DNA"/>
</dbReference>
<organism evidence="1 2">
    <name type="scientific">Nocardia sputorum</name>
    <dbReference type="NCBI Taxonomy" id="2984338"/>
    <lineage>
        <taxon>Bacteria</taxon>
        <taxon>Bacillati</taxon>
        <taxon>Actinomycetota</taxon>
        <taxon>Actinomycetes</taxon>
        <taxon>Mycobacteriales</taxon>
        <taxon>Nocardiaceae</taxon>
        <taxon>Nocardia</taxon>
    </lineage>
</organism>
<proteinExistence type="predicted"/>
<name>A0ABN6U055_9NOCA</name>
<dbReference type="RefSeq" id="WP_281878581.1">
    <property type="nucleotide sequence ID" value="NZ_AP026978.1"/>
</dbReference>
<keyword evidence="2" id="KW-1185">Reference proteome</keyword>
<evidence type="ECO:0000313" key="2">
    <source>
        <dbReference type="Proteomes" id="UP001317870"/>
    </source>
</evidence>
<sequence>MNPTHDPTMDAITSAVTLGHDGRPDDARDALLAVWASLGPQGDPLHRCALAHYLADLYDDAAEALTWNIRALDAADSLSDARAKNYDGSLRVAAFYPSLHLNLADDYRRLGSFDAAQREIDAARTRLHTLADDGYGAMIRTAVDEVESAIRERRTEPRASAPTGGR</sequence>
<evidence type="ECO:0008006" key="3">
    <source>
        <dbReference type="Google" id="ProtNLM"/>
    </source>
</evidence>
<reference evidence="1 2" key="1">
    <citation type="submission" date="2022-11" db="EMBL/GenBank/DDBJ databases">
        <title>Genome Sequencing of Nocardia sp. ON39_IFM12276 and assembly.</title>
        <authorList>
            <person name="Shimojima M."/>
            <person name="Toyokawa M."/>
            <person name="Uesaka K."/>
        </authorList>
    </citation>
    <scope>NUCLEOTIDE SEQUENCE [LARGE SCALE GENOMIC DNA]</scope>
    <source>
        <strain evidence="1 2">IFM 12276</strain>
    </source>
</reference>
<evidence type="ECO:0000313" key="1">
    <source>
        <dbReference type="EMBL" id="BDT98543.1"/>
    </source>
</evidence>